<keyword evidence="1" id="KW-1133">Transmembrane helix</keyword>
<feature type="transmembrane region" description="Helical" evidence="1">
    <location>
        <begin position="121"/>
        <end position="145"/>
    </location>
</feature>
<dbReference type="AlphaFoldDB" id="A0A9P8ART3"/>
<accession>A0A9P8ART3</accession>
<name>A0A9P8ART3_9AGAR</name>
<feature type="transmembrane region" description="Helical" evidence="1">
    <location>
        <begin position="83"/>
        <end position="101"/>
    </location>
</feature>
<protein>
    <submittedName>
        <fullName evidence="2">Uncharacterized protein</fullName>
    </submittedName>
</protein>
<evidence type="ECO:0000313" key="2">
    <source>
        <dbReference type="EMBL" id="KAG7445430.1"/>
    </source>
</evidence>
<evidence type="ECO:0000313" key="3">
    <source>
        <dbReference type="Proteomes" id="UP000812287"/>
    </source>
</evidence>
<evidence type="ECO:0000256" key="1">
    <source>
        <dbReference type="SAM" id="Phobius"/>
    </source>
</evidence>
<dbReference type="Proteomes" id="UP000812287">
    <property type="component" value="Unassembled WGS sequence"/>
</dbReference>
<proteinExistence type="predicted"/>
<dbReference type="RefSeq" id="XP_043038930.1">
    <property type="nucleotide sequence ID" value="XM_043177319.1"/>
</dbReference>
<reference evidence="2" key="1">
    <citation type="submission" date="2020-11" db="EMBL/GenBank/DDBJ databases">
        <title>Adaptations for nitrogen fixation in a non-lichenized fungal sporocarp promotes dispersal by wood-feeding termites.</title>
        <authorList>
            <consortium name="DOE Joint Genome Institute"/>
            <person name="Koch R.A."/>
            <person name="Yoon G."/>
            <person name="Arayal U."/>
            <person name="Lail K."/>
            <person name="Amirebrahimi M."/>
            <person name="Labutti K."/>
            <person name="Lipzen A."/>
            <person name="Riley R."/>
            <person name="Barry K."/>
            <person name="Henrissat B."/>
            <person name="Grigoriev I.V."/>
            <person name="Herr J.R."/>
            <person name="Aime M.C."/>
        </authorList>
    </citation>
    <scope>NUCLEOTIDE SEQUENCE</scope>
    <source>
        <strain evidence="2">MCA 3950</strain>
    </source>
</reference>
<keyword evidence="1" id="KW-0472">Membrane</keyword>
<comment type="caution">
    <text evidence="2">The sequence shown here is derived from an EMBL/GenBank/DDBJ whole genome shotgun (WGS) entry which is preliminary data.</text>
</comment>
<keyword evidence="3" id="KW-1185">Reference proteome</keyword>
<gene>
    <name evidence="2" type="ORF">BT62DRAFT_1007183</name>
</gene>
<sequence>MTVLLDIHISLHVTGDTKGHYVKEKRWQCPEGPEPATSATLIGLRAETGVGGSVDLLFPSLDHLLVSSMDSEKSLRPKPARGLNFWTSFVSLCTALALFALELTSESTALPTIDLHSPEFVYWIYILMSAVLIFAIGNTLCGAAVSQSMMSETFSLETWLFSEIVVYSLDCLACISSKFYYWTDLSLEEVSLLQVLGDGFFVSTTSSLDLHADSCHDVDLNLPLCGISIAPSAAFLHLRSPNIPIREGIILMDWRRSLISRFSWYTF</sequence>
<organism evidence="2 3">
    <name type="scientific">Guyanagaster necrorhizus</name>
    <dbReference type="NCBI Taxonomy" id="856835"/>
    <lineage>
        <taxon>Eukaryota</taxon>
        <taxon>Fungi</taxon>
        <taxon>Dikarya</taxon>
        <taxon>Basidiomycota</taxon>
        <taxon>Agaricomycotina</taxon>
        <taxon>Agaricomycetes</taxon>
        <taxon>Agaricomycetidae</taxon>
        <taxon>Agaricales</taxon>
        <taxon>Marasmiineae</taxon>
        <taxon>Physalacriaceae</taxon>
        <taxon>Guyanagaster</taxon>
    </lineage>
</organism>
<dbReference type="GeneID" id="66099606"/>
<dbReference type="EMBL" id="MU250537">
    <property type="protein sequence ID" value="KAG7445430.1"/>
    <property type="molecule type" value="Genomic_DNA"/>
</dbReference>
<keyword evidence="1" id="KW-0812">Transmembrane</keyword>